<dbReference type="OrthoDB" id="1691092at2"/>
<feature type="transmembrane region" description="Helical" evidence="1">
    <location>
        <begin position="176"/>
        <end position="193"/>
    </location>
</feature>
<feature type="transmembrane region" description="Helical" evidence="1">
    <location>
        <begin position="229"/>
        <end position="247"/>
    </location>
</feature>
<dbReference type="RefSeq" id="WP_015778578.1">
    <property type="nucleotide sequence ID" value="NC_013171.1"/>
</dbReference>
<dbReference type="eggNOG" id="ENOG5033S92">
    <property type="taxonomic scope" value="Bacteria"/>
</dbReference>
<name>C7RER9_ANAPD</name>
<keyword evidence="3" id="KW-1185">Reference proteome</keyword>
<feature type="transmembrane region" description="Helical" evidence="1">
    <location>
        <begin position="34"/>
        <end position="52"/>
    </location>
</feature>
<accession>C7RER9</accession>
<keyword evidence="1" id="KW-0472">Membrane</keyword>
<feature type="transmembrane region" description="Helical" evidence="1">
    <location>
        <begin position="199"/>
        <end position="217"/>
    </location>
</feature>
<dbReference type="HOGENOM" id="CLU_978773_0_0_9"/>
<feature type="transmembrane region" description="Helical" evidence="1">
    <location>
        <begin position="253"/>
        <end position="270"/>
    </location>
</feature>
<feature type="transmembrane region" description="Helical" evidence="1">
    <location>
        <begin position="123"/>
        <end position="139"/>
    </location>
</feature>
<reference evidence="2 3" key="1">
    <citation type="journal article" date="2009" name="Stand. Genomic Sci.">
        <title>Complete genome sequence of Anaerococcus prevotii type strain (PC1).</title>
        <authorList>
            <person name="Labutti K."/>
            <person name="Pukall R."/>
            <person name="Steenblock K."/>
            <person name="Glavina Del Rio T."/>
            <person name="Tice H."/>
            <person name="Copeland A."/>
            <person name="Cheng J.F."/>
            <person name="Lucas S."/>
            <person name="Chen F."/>
            <person name="Nolan M."/>
            <person name="Bruce D."/>
            <person name="Goodwin L."/>
            <person name="Pitluck S."/>
            <person name="Ivanova N."/>
            <person name="Mavromatis K."/>
            <person name="Ovchinnikova G."/>
            <person name="Pati A."/>
            <person name="Chen A."/>
            <person name="Palaniappan K."/>
            <person name="Land M."/>
            <person name="Hauser L."/>
            <person name="Chang Y.J."/>
            <person name="Jeffries C.D."/>
            <person name="Chain P."/>
            <person name="Saunders E."/>
            <person name="Brettin T."/>
            <person name="Detter J.C."/>
            <person name="Han C."/>
            <person name="Goker M."/>
            <person name="Bristow J."/>
            <person name="Eisen J.A."/>
            <person name="Markowitz V."/>
            <person name="Hugenholtz P."/>
            <person name="Kyrpides N.C."/>
            <person name="Klenk H.P."/>
            <person name="Lapidus A."/>
        </authorList>
    </citation>
    <scope>NUCLEOTIDE SEQUENCE [LARGE SCALE GENOMIC DNA]</scope>
    <source>
        <strain evidence="3">ATCC 9321 / DSM 20548 / JCM 6508 / NCTC 11806 / PC1</strain>
    </source>
</reference>
<evidence type="ECO:0000313" key="3">
    <source>
        <dbReference type="Proteomes" id="UP000002294"/>
    </source>
</evidence>
<dbReference type="AlphaFoldDB" id="C7RER9"/>
<keyword evidence="1" id="KW-0812">Transmembrane</keyword>
<dbReference type="EMBL" id="CP001708">
    <property type="protein sequence ID" value="ACV29682.1"/>
    <property type="molecule type" value="Genomic_DNA"/>
</dbReference>
<feature type="transmembrane region" description="Helical" evidence="1">
    <location>
        <begin position="59"/>
        <end position="77"/>
    </location>
</feature>
<evidence type="ECO:0000256" key="1">
    <source>
        <dbReference type="SAM" id="Phobius"/>
    </source>
</evidence>
<proteinExistence type="predicted"/>
<organism evidence="2 3">
    <name type="scientific">Anaerococcus prevotii (strain ATCC 9321 / DSM 20548 / JCM 6508 / NCTC 11806 / PC1)</name>
    <name type="common">Peptostreptococcus prevotii</name>
    <name type="synonym">Peptococcus prevotii</name>
    <dbReference type="NCBI Taxonomy" id="525919"/>
    <lineage>
        <taxon>Bacteria</taxon>
        <taxon>Bacillati</taxon>
        <taxon>Bacillota</taxon>
        <taxon>Tissierellia</taxon>
        <taxon>Tissierellales</taxon>
        <taxon>Peptoniphilaceae</taxon>
        <taxon>Anaerococcus</taxon>
    </lineage>
</organism>
<feature type="transmembrane region" description="Helical" evidence="1">
    <location>
        <begin position="145"/>
        <end position="164"/>
    </location>
</feature>
<gene>
    <name evidence="2" type="ordered locus">Apre_1661</name>
</gene>
<protein>
    <submittedName>
        <fullName evidence="2">Uncharacterized protein</fullName>
    </submittedName>
</protein>
<feature type="transmembrane region" description="Helical" evidence="1">
    <location>
        <begin position="97"/>
        <end position="116"/>
    </location>
</feature>
<dbReference type="KEGG" id="apr:Apre_1661"/>
<sequence>MKKINLASLLGLILLIISFFTPIAAPSIKLNTEIIYRIVNTYLIAYIAYMISFMDTGRVGLLFLPLVFHLLINFFLIKGFKLSLNKSILDDFYQILRRLYDLISLVGIFFLVEFLINRIFGSNFSTILGIISLALFYYYDYSKILIGFPNLKDIFLYFAVFVMGLRIRRADKINPLLYILALGILILEIFLSNKYKLGYGYFLSFVLIIYLMLKGFCEASEVSFEKFMIFVYIYMYPTIFIGLRLVLGENILVTSLLATLISLFIGQVLFKLNIRPINILLIGI</sequence>
<evidence type="ECO:0000313" key="2">
    <source>
        <dbReference type="EMBL" id="ACV29682.1"/>
    </source>
</evidence>
<dbReference type="STRING" id="525919.Apre_1661"/>
<keyword evidence="1" id="KW-1133">Transmembrane helix</keyword>
<dbReference type="Proteomes" id="UP000002294">
    <property type="component" value="Chromosome"/>
</dbReference>